<dbReference type="CDD" id="cd06530">
    <property type="entry name" value="S26_SPase_I"/>
    <property type="match status" value="1"/>
</dbReference>
<keyword evidence="3" id="KW-1185">Reference proteome</keyword>
<accession>M0A364</accession>
<evidence type="ECO:0000313" key="2">
    <source>
        <dbReference type="EMBL" id="ELY91793.1"/>
    </source>
</evidence>
<dbReference type="SUPFAM" id="SSF51306">
    <property type="entry name" value="LexA/Signal peptidase"/>
    <property type="match status" value="1"/>
</dbReference>
<dbReference type="AlphaFoldDB" id="M0A364"/>
<dbReference type="OrthoDB" id="50404at2157"/>
<proteinExistence type="predicted"/>
<name>M0A364_9EURY</name>
<protein>
    <submittedName>
        <fullName evidence="2">Peptidase S26B, signal peptidase</fullName>
    </submittedName>
</protein>
<keyword evidence="1" id="KW-1133">Transmembrane helix</keyword>
<feature type="transmembrane region" description="Helical" evidence="1">
    <location>
        <begin position="204"/>
        <end position="227"/>
    </location>
</feature>
<dbReference type="PATRIC" id="fig|1227493.4.peg.1916"/>
<dbReference type="GO" id="GO:0004252">
    <property type="term" value="F:serine-type endopeptidase activity"/>
    <property type="evidence" value="ECO:0007669"/>
    <property type="project" value="InterPro"/>
</dbReference>
<keyword evidence="1" id="KW-0472">Membrane</keyword>
<dbReference type="GO" id="GO:0006465">
    <property type="term" value="P:signal peptide processing"/>
    <property type="evidence" value="ECO:0007669"/>
    <property type="project" value="InterPro"/>
</dbReference>
<evidence type="ECO:0000256" key="1">
    <source>
        <dbReference type="SAM" id="Phobius"/>
    </source>
</evidence>
<keyword evidence="1" id="KW-0812">Transmembrane</keyword>
<sequence length="384" mass="40195">MRALLQRALGFVLALVVVSLLLGQLLGQPILLGYVATGSMEPTMNAGDGFIAVPSAVSGPPAEGDVVVFDAVELHGGELTTHRVLEETDDGYVTAGDANPFTDQDATEPPVSDGQIVAHALQINGDVVTIPYLGSIIMGVQSIVETAVGTVTATVGVTAAFDADNAGALLVGVGTALLGFGVLLETVGPGKRDTRRSRSRPNMLGIWTTIGLVLLVFVTFATASMVIPSGTIAFGVGSATTPGDNPQVVAPGESVEIEHETENSGYLPVVVTRDASHETVSATPERQTVSPRSSETATFTAVAPDETGEYTRHVEENRYLLVLPPTLLVWLHSLHPLVAIAAVNGMIVAVTVTIMVALFGTTDLRLRNPGANVSMLTRLRRKFR</sequence>
<dbReference type="RefSeq" id="WP_006653135.1">
    <property type="nucleotide sequence ID" value="NZ_AOIM01000026.1"/>
</dbReference>
<gene>
    <name evidence="2" type="ORF">C483_09649</name>
</gene>
<feature type="transmembrane region" description="Helical" evidence="1">
    <location>
        <begin position="337"/>
        <end position="359"/>
    </location>
</feature>
<dbReference type="Proteomes" id="UP000011519">
    <property type="component" value="Unassembled WGS sequence"/>
</dbReference>
<dbReference type="PRINTS" id="PR00173">
    <property type="entry name" value="EDTRNSPORT"/>
</dbReference>
<feature type="transmembrane region" description="Helical" evidence="1">
    <location>
        <begin position="166"/>
        <end position="184"/>
    </location>
</feature>
<dbReference type="EMBL" id="AOIM01000026">
    <property type="protein sequence ID" value="ELY91793.1"/>
    <property type="molecule type" value="Genomic_DNA"/>
</dbReference>
<dbReference type="STRING" id="1227493.C483_09649"/>
<dbReference type="InterPro" id="IPR036286">
    <property type="entry name" value="LexA/Signal_pep-like_sf"/>
</dbReference>
<evidence type="ECO:0000313" key="3">
    <source>
        <dbReference type="Proteomes" id="UP000011519"/>
    </source>
</evidence>
<dbReference type="InterPro" id="IPR019533">
    <property type="entry name" value="Peptidase_S26"/>
</dbReference>
<comment type="caution">
    <text evidence="2">The sequence shown here is derived from an EMBL/GenBank/DDBJ whole genome shotgun (WGS) entry which is preliminary data.</text>
</comment>
<reference evidence="2 3" key="1">
    <citation type="journal article" date="2014" name="PLoS Genet.">
        <title>Phylogenetically driven sequencing of extremely halophilic archaea reveals strategies for static and dynamic osmo-response.</title>
        <authorList>
            <person name="Becker E.A."/>
            <person name="Seitzer P.M."/>
            <person name="Tritt A."/>
            <person name="Larsen D."/>
            <person name="Krusor M."/>
            <person name="Yao A.I."/>
            <person name="Wu D."/>
            <person name="Madern D."/>
            <person name="Eisen J.A."/>
            <person name="Darling A.E."/>
            <person name="Facciotti M.T."/>
        </authorList>
    </citation>
    <scope>NUCLEOTIDE SEQUENCE [LARGE SCALE GENOMIC DNA]</scope>
    <source>
        <strain evidence="2 3">JCM 10989</strain>
    </source>
</reference>
<organism evidence="2 3">
    <name type="scientific">Natrialba hulunbeirensis JCM 10989</name>
    <dbReference type="NCBI Taxonomy" id="1227493"/>
    <lineage>
        <taxon>Archaea</taxon>
        <taxon>Methanobacteriati</taxon>
        <taxon>Methanobacteriota</taxon>
        <taxon>Stenosarchaea group</taxon>
        <taxon>Halobacteria</taxon>
        <taxon>Halobacteriales</taxon>
        <taxon>Natrialbaceae</taxon>
        <taxon>Natrialba</taxon>
    </lineage>
</organism>